<name>A0A8H4R4N1_9AGAR</name>
<evidence type="ECO:0000256" key="1">
    <source>
        <dbReference type="SAM" id="SignalP"/>
    </source>
</evidence>
<reference evidence="2 3" key="1">
    <citation type="submission" date="2019-12" db="EMBL/GenBank/DDBJ databases">
        <authorList>
            <person name="Floudas D."/>
            <person name="Bentzer J."/>
            <person name="Ahren D."/>
            <person name="Johansson T."/>
            <person name="Persson P."/>
            <person name="Tunlid A."/>
        </authorList>
    </citation>
    <scope>NUCLEOTIDE SEQUENCE [LARGE SCALE GENOMIC DNA]</scope>
    <source>
        <strain evidence="2 3">CBS 102.39</strain>
    </source>
</reference>
<dbReference type="Proteomes" id="UP000521872">
    <property type="component" value="Unassembled WGS sequence"/>
</dbReference>
<proteinExistence type="predicted"/>
<comment type="caution">
    <text evidence="2">The sequence shown here is derived from an EMBL/GenBank/DDBJ whole genome shotgun (WGS) entry which is preliminary data.</text>
</comment>
<organism evidence="2 3">
    <name type="scientific">Agrocybe pediades</name>
    <dbReference type="NCBI Taxonomy" id="84607"/>
    <lineage>
        <taxon>Eukaryota</taxon>
        <taxon>Fungi</taxon>
        <taxon>Dikarya</taxon>
        <taxon>Basidiomycota</taxon>
        <taxon>Agaricomycotina</taxon>
        <taxon>Agaricomycetes</taxon>
        <taxon>Agaricomycetidae</taxon>
        <taxon>Agaricales</taxon>
        <taxon>Agaricineae</taxon>
        <taxon>Strophariaceae</taxon>
        <taxon>Agrocybe</taxon>
    </lineage>
</organism>
<feature type="chain" id="PRO_5034567229" evidence="1">
    <location>
        <begin position="24"/>
        <end position="91"/>
    </location>
</feature>
<dbReference type="EMBL" id="JAACJL010000005">
    <property type="protein sequence ID" value="KAF4621682.1"/>
    <property type="molecule type" value="Genomic_DNA"/>
</dbReference>
<dbReference type="AlphaFoldDB" id="A0A8H4R4N1"/>
<keyword evidence="3" id="KW-1185">Reference proteome</keyword>
<accession>A0A8H4R4N1</accession>
<keyword evidence="1" id="KW-0732">Signal</keyword>
<feature type="signal peptide" evidence="1">
    <location>
        <begin position="1"/>
        <end position="23"/>
    </location>
</feature>
<evidence type="ECO:0000313" key="2">
    <source>
        <dbReference type="EMBL" id="KAF4621682.1"/>
    </source>
</evidence>
<evidence type="ECO:0000313" key="3">
    <source>
        <dbReference type="Proteomes" id="UP000521872"/>
    </source>
</evidence>
<protein>
    <submittedName>
        <fullName evidence="2">Uncharacterized protein</fullName>
    </submittedName>
</protein>
<sequence length="91" mass="9663">MQFISKTVFITMALLATTLVVSAAPEGALATTAPMALRKPFPSGLDVAPEPIHTRAGSILIKTVLETRPATRAAEAAVQRRKVSLAVETHR</sequence>
<gene>
    <name evidence="2" type="ORF">D9613_012785</name>
</gene>